<dbReference type="GO" id="GO:0005506">
    <property type="term" value="F:iron ion binding"/>
    <property type="evidence" value="ECO:0007669"/>
    <property type="project" value="InterPro"/>
</dbReference>
<dbReference type="OrthoDB" id="7857113at2"/>
<evidence type="ECO:0000313" key="4">
    <source>
        <dbReference type="Proteomes" id="UP000033187"/>
    </source>
</evidence>
<dbReference type="Pfam" id="PF01592">
    <property type="entry name" value="NifU_N"/>
    <property type="match status" value="1"/>
</dbReference>
<dbReference type="InterPro" id="IPR002871">
    <property type="entry name" value="NIF_FeS_clus_asmbl_NifU_N"/>
</dbReference>
<feature type="compositionally biased region" description="Polar residues" evidence="1">
    <location>
        <begin position="150"/>
        <end position="160"/>
    </location>
</feature>
<dbReference type="GO" id="GO:0016226">
    <property type="term" value="P:iron-sulfur cluster assembly"/>
    <property type="evidence" value="ECO:0007669"/>
    <property type="project" value="InterPro"/>
</dbReference>
<proteinExistence type="predicted"/>
<evidence type="ECO:0000256" key="1">
    <source>
        <dbReference type="SAM" id="MobiDB-lite"/>
    </source>
</evidence>
<feature type="region of interest" description="Disordered" evidence="1">
    <location>
        <begin position="141"/>
        <end position="160"/>
    </location>
</feature>
<reference evidence="4" key="1">
    <citation type="submission" date="2015-02" db="EMBL/GenBank/DDBJ databases">
        <authorList>
            <person name="Chooi Y.-H."/>
        </authorList>
    </citation>
    <scope>NUCLEOTIDE SEQUENCE [LARGE SCALE GENOMIC DNA]</scope>
    <source>
        <strain evidence="4">strain Y</strain>
    </source>
</reference>
<dbReference type="RefSeq" id="WP_046478611.1">
    <property type="nucleotide sequence ID" value="NZ_LN829118.1"/>
</dbReference>
<dbReference type="EMBL" id="LN829119">
    <property type="protein sequence ID" value="CPR21523.1"/>
    <property type="molecule type" value="Genomic_DNA"/>
</dbReference>
<dbReference type="KEGG" id="fil:BN1229_v1_2827"/>
<evidence type="ECO:0000313" key="3">
    <source>
        <dbReference type="EMBL" id="CPR21523.1"/>
    </source>
</evidence>
<protein>
    <submittedName>
        <fullName evidence="3">NifU domain-containing protein</fullName>
    </submittedName>
</protein>
<evidence type="ECO:0000259" key="2">
    <source>
        <dbReference type="Pfam" id="PF01592"/>
    </source>
</evidence>
<keyword evidence="4" id="KW-1185">Reference proteome</keyword>
<dbReference type="Proteomes" id="UP000033187">
    <property type="component" value="Chromosome 1"/>
</dbReference>
<accession>A0A0D6JI38</accession>
<dbReference type="SUPFAM" id="SSF82649">
    <property type="entry name" value="SufE/NifU"/>
    <property type="match status" value="1"/>
</dbReference>
<feature type="domain" description="NIF system FeS cluster assembly NifU N-terminal" evidence="2">
    <location>
        <begin position="26"/>
        <end position="124"/>
    </location>
</feature>
<dbReference type="GO" id="GO:0051536">
    <property type="term" value="F:iron-sulfur cluster binding"/>
    <property type="evidence" value="ECO:0007669"/>
    <property type="project" value="InterPro"/>
</dbReference>
<dbReference type="AlphaFoldDB" id="A0A0D6JI38"/>
<gene>
    <name evidence="3" type="ORF">YBN1229_v1_3087</name>
</gene>
<organism evidence="3 4">
    <name type="scientific">Candidatus Filomicrobium marinum</name>
    <dbReference type="NCBI Taxonomy" id="1608628"/>
    <lineage>
        <taxon>Bacteria</taxon>
        <taxon>Pseudomonadati</taxon>
        <taxon>Pseudomonadota</taxon>
        <taxon>Alphaproteobacteria</taxon>
        <taxon>Hyphomicrobiales</taxon>
        <taxon>Hyphomicrobiaceae</taxon>
        <taxon>Filomicrobium</taxon>
    </lineage>
</organism>
<dbReference type="KEGG" id="fiy:BN1229_v1_3087"/>
<sequence length="160" mass="17309">MADLDEIYHTRILELAAAIPRTERLADPDARASAHSKLCGSTIDVDVKLSDGRVVDFGQTVKACLLGQAAASVVGREIIGTPIEEFTDIAETMRRMLKEDGPPPQGRWADLAVLEPVRDYKARHASTLLVFDALRKAINEAEGEHGKSGEQPTTAATTET</sequence>
<dbReference type="Gene3D" id="3.90.1010.10">
    <property type="match status" value="1"/>
</dbReference>
<name>A0A0D6JI38_9HYPH</name>